<reference evidence="3 4" key="1">
    <citation type="submission" date="2020-04" db="EMBL/GenBank/DDBJ databases">
        <title>MicrobeNet Type strains.</title>
        <authorList>
            <person name="Nicholson A.C."/>
        </authorList>
    </citation>
    <scope>NUCLEOTIDE SEQUENCE [LARGE SCALE GENOMIC DNA]</scope>
    <source>
        <strain evidence="3 4">JCM 12354</strain>
    </source>
</reference>
<protein>
    <recommendedName>
        <fullName evidence="5">TIGR02611 family protein</fullName>
    </recommendedName>
</protein>
<sequence length="119" mass="13047">MTESPTSPPDGAVTRVASRRERHRGRPWVVRIPVAALGIVIGAAAIPLLLIPELGLPLLLLALRILALEFTWAVHAQGWIEARVTAIRRWFARCSRTTKFTMVAVTVIGAILIALPLIR</sequence>
<proteinExistence type="predicted"/>
<dbReference type="AlphaFoldDB" id="A0A846Y4X6"/>
<feature type="region of interest" description="Disordered" evidence="1">
    <location>
        <begin position="1"/>
        <end position="23"/>
    </location>
</feature>
<keyword evidence="2" id="KW-0812">Transmembrane</keyword>
<keyword evidence="2" id="KW-0472">Membrane</keyword>
<feature type="transmembrane region" description="Helical" evidence="2">
    <location>
        <begin position="28"/>
        <end position="50"/>
    </location>
</feature>
<name>A0A846Y4X6_9NOCA</name>
<organism evidence="3 4">
    <name type="scientific">Nocardia vermiculata</name>
    <dbReference type="NCBI Taxonomy" id="257274"/>
    <lineage>
        <taxon>Bacteria</taxon>
        <taxon>Bacillati</taxon>
        <taxon>Actinomycetota</taxon>
        <taxon>Actinomycetes</taxon>
        <taxon>Mycobacteriales</taxon>
        <taxon>Nocardiaceae</taxon>
        <taxon>Nocardia</taxon>
    </lineage>
</organism>
<dbReference type="RefSeq" id="WP_157103102.1">
    <property type="nucleotide sequence ID" value="NZ_JAAXOP010000027.1"/>
</dbReference>
<accession>A0A846Y4X6</accession>
<keyword evidence="2" id="KW-1133">Transmembrane helix</keyword>
<comment type="caution">
    <text evidence="3">The sequence shown here is derived from an EMBL/GenBank/DDBJ whole genome shotgun (WGS) entry which is preliminary data.</text>
</comment>
<keyword evidence="4" id="KW-1185">Reference proteome</keyword>
<gene>
    <name evidence="3" type="ORF">HGA08_29220</name>
</gene>
<evidence type="ECO:0000313" key="4">
    <source>
        <dbReference type="Proteomes" id="UP000565711"/>
    </source>
</evidence>
<dbReference type="Proteomes" id="UP000565711">
    <property type="component" value="Unassembled WGS sequence"/>
</dbReference>
<dbReference type="EMBL" id="JAAXOP010000027">
    <property type="protein sequence ID" value="NKY54273.1"/>
    <property type="molecule type" value="Genomic_DNA"/>
</dbReference>
<evidence type="ECO:0000313" key="3">
    <source>
        <dbReference type="EMBL" id="NKY54273.1"/>
    </source>
</evidence>
<evidence type="ECO:0008006" key="5">
    <source>
        <dbReference type="Google" id="ProtNLM"/>
    </source>
</evidence>
<evidence type="ECO:0000256" key="1">
    <source>
        <dbReference type="SAM" id="MobiDB-lite"/>
    </source>
</evidence>
<feature type="transmembrane region" description="Helical" evidence="2">
    <location>
        <begin position="56"/>
        <end position="80"/>
    </location>
</feature>
<evidence type="ECO:0000256" key="2">
    <source>
        <dbReference type="SAM" id="Phobius"/>
    </source>
</evidence>
<feature type="transmembrane region" description="Helical" evidence="2">
    <location>
        <begin position="100"/>
        <end position="118"/>
    </location>
</feature>